<feature type="domain" description="Peptidase C14 caspase" evidence="1">
    <location>
        <begin position="16"/>
        <end position="220"/>
    </location>
</feature>
<proteinExistence type="predicted"/>
<reference evidence="2 3" key="2">
    <citation type="submission" date="2019-09" db="EMBL/GenBank/DDBJ databases">
        <authorList>
            <person name="Jin C."/>
        </authorList>
    </citation>
    <scope>NUCLEOTIDE SEQUENCE [LARGE SCALE GENOMIC DNA]</scope>
    <source>
        <strain evidence="2 3">AN110305</strain>
    </source>
</reference>
<reference evidence="2 3" key="1">
    <citation type="submission" date="2019-09" db="EMBL/GenBank/DDBJ databases">
        <title>Goodfellowia gen. nov., a new genus of the Pseudonocardineae related to Actinoalloteichus, containing Goodfellowia coeruleoviolacea gen. nov., comb. nov. gen. nov., comb. nov.</title>
        <authorList>
            <person name="Labeda D."/>
        </authorList>
    </citation>
    <scope>NUCLEOTIDE SEQUENCE [LARGE SCALE GENOMIC DNA]</scope>
    <source>
        <strain evidence="2 3">AN110305</strain>
    </source>
</reference>
<evidence type="ECO:0000313" key="3">
    <source>
        <dbReference type="Proteomes" id="UP000323454"/>
    </source>
</evidence>
<dbReference type="NCBIfam" id="NF047832">
    <property type="entry name" value="caspase_w_EACC1"/>
    <property type="match status" value="1"/>
</dbReference>
<dbReference type="RefSeq" id="WP_149854652.1">
    <property type="nucleotide sequence ID" value="NZ_VUOB01000081.1"/>
</dbReference>
<organism evidence="2 3">
    <name type="scientific">Solihabitans fulvus</name>
    <dbReference type="NCBI Taxonomy" id="1892852"/>
    <lineage>
        <taxon>Bacteria</taxon>
        <taxon>Bacillati</taxon>
        <taxon>Actinomycetota</taxon>
        <taxon>Actinomycetes</taxon>
        <taxon>Pseudonocardiales</taxon>
        <taxon>Pseudonocardiaceae</taxon>
        <taxon>Solihabitans</taxon>
    </lineage>
</organism>
<dbReference type="Gene3D" id="3.40.50.1460">
    <property type="match status" value="1"/>
</dbReference>
<dbReference type="EMBL" id="VUOB01000081">
    <property type="protein sequence ID" value="KAA2251372.1"/>
    <property type="molecule type" value="Genomic_DNA"/>
</dbReference>
<dbReference type="OrthoDB" id="3197455at2"/>
<dbReference type="Pfam" id="PF00656">
    <property type="entry name" value="Peptidase_C14"/>
    <property type="match status" value="1"/>
</dbReference>
<protein>
    <submittedName>
        <fullName evidence="2">Caspase family protein</fullName>
    </submittedName>
</protein>
<name>A0A5B2WL06_9PSEU</name>
<keyword evidence="3" id="KW-1185">Reference proteome</keyword>
<comment type="caution">
    <text evidence="2">The sequence shown here is derived from an EMBL/GenBank/DDBJ whole genome shotgun (WGS) entry which is preliminary data.</text>
</comment>
<dbReference type="GO" id="GO:0004197">
    <property type="term" value="F:cysteine-type endopeptidase activity"/>
    <property type="evidence" value="ECO:0007669"/>
    <property type="project" value="InterPro"/>
</dbReference>
<sequence length="355" mass="37778">MTAAPIVVPRRSNSAAVLVGTATYTEGLPPMRCVANNITDLHDAITGPAGVVDPARVTRIVDESDPAVILERLDHGAARPLDLLLFYYAGHGVLGAGQHERQQLCLALPHSVDRPDRAARTSLPFDAVLQALGGVRARHRVVILDCCFAGLAVDTAGTADTHVLAATDRVERARFAQGARVTDFTRELVRLLDNGIADGAEHLDLASVYRRLAVVLAAEGLPRPTQCAVNSTGDLAIARNVAHGTARSRSGLLARSRFAQALGRTRQYARTRDLLGEIVADATEVLPAGDPDTVVYRHLYASSVGSAGAPSTATALLDELIAELTATRPNDEPALDRATLSRDFWRTRTVDAGMP</sequence>
<accession>A0A5B2WL06</accession>
<evidence type="ECO:0000259" key="1">
    <source>
        <dbReference type="Pfam" id="PF00656"/>
    </source>
</evidence>
<dbReference type="AlphaFoldDB" id="A0A5B2WL06"/>
<gene>
    <name evidence="2" type="ORF">F0L68_37440</name>
</gene>
<dbReference type="GO" id="GO:0006508">
    <property type="term" value="P:proteolysis"/>
    <property type="evidence" value="ECO:0007669"/>
    <property type="project" value="InterPro"/>
</dbReference>
<dbReference type="Proteomes" id="UP000323454">
    <property type="component" value="Unassembled WGS sequence"/>
</dbReference>
<evidence type="ECO:0000313" key="2">
    <source>
        <dbReference type="EMBL" id="KAA2251372.1"/>
    </source>
</evidence>
<dbReference type="InterPro" id="IPR011600">
    <property type="entry name" value="Pept_C14_caspase"/>
</dbReference>